<evidence type="ECO:0000313" key="2">
    <source>
        <dbReference type="Proteomes" id="UP000259030"/>
    </source>
</evidence>
<evidence type="ECO:0000313" key="1">
    <source>
        <dbReference type="EMBL" id="ASN80901.1"/>
    </source>
</evidence>
<gene>
    <name evidence="1" type="ORF">DFI_07730</name>
</gene>
<dbReference type="STRING" id="317577.GCA_000419625_02372"/>
<dbReference type="Gene3D" id="1.20.1260.10">
    <property type="match status" value="1"/>
</dbReference>
<protein>
    <submittedName>
        <fullName evidence="1">Uncharacterized protein</fullName>
    </submittedName>
</protein>
<proteinExistence type="predicted"/>
<dbReference type="PANTHER" id="PTHR30565:SF9">
    <property type="entry name" value="PROTEIN YCIF"/>
    <property type="match status" value="1"/>
</dbReference>
<dbReference type="AlphaFoldDB" id="A0A221SWA8"/>
<dbReference type="EMBL" id="CP021081">
    <property type="protein sequence ID" value="ASN80901.1"/>
    <property type="molecule type" value="Genomic_DNA"/>
</dbReference>
<dbReference type="KEGG" id="dfc:DFI_07730"/>
<sequence length="168" mass="18546">MAKIKVKLQDLHDLYLEQLRDLYSAETQLLKALPKMAASATDPDLKRGFEDHLVQTQEQVGRLEGLFQDLEQDPGGHTCQAMLGLVKEGEEMIREKAAPAVKDAGLIAAAQRIEHYEIAGYGTVAAYADLLGLERQAMVLRTTLEEEKETDARLTLAAREINVEAAEG</sequence>
<dbReference type="Pfam" id="PF05974">
    <property type="entry name" value="DUF892"/>
    <property type="match status" value="1"/>
</dbReference>
<accession>A0A221SWA8</accession>
<dbReference type="SUPFAM" id="SSF47240">
    <property type="entry name" value="Ferritin-like"/>
    <property type="match status" value="1"/>
</dbReference>
<dbReference type="InterPro" id="IPR012347">
    <property type="entry name" value="Ferritin-like"/>
</dbReference>
<reference evidence="1 2" key="1">
    <citation type="submission" date="2017-05" db="EMBL/GenBank/DDBJ databases">
        <title>The complete genome sequence of Deinococcus ficus isolated from the rhizosphere of the Ficus religiosa L. in Taiwan.</title>
        <authorList>
            <person name="Wu K.-M."/>
            <person name="Liao T.-L."/>
            <person name="Liu Y.-M."/>
            <person name="Young C.-C."/>
            <person name="Tsai S.-F."/>
        </authorList>
    </citation>
    <scope>NUCLEOTIDE SEQUENCE [LARGE SCALE GENOMIC DNA]</scope>
    <source>
        <strain evidence="1 2">CC-FR2-10</strain>
    </source>
</reference>
<dbReference type="InterPro" id="IPR010287">
    <property type="entry name" value="DUF892_YciF-like"/>
</dbReference>
<keyword evidence="2" id="KW-1185">Reference proteome</keyword>
<dbReference type="PANTHER" id="PTHR30565">
    <property type="entry name" value="PROTEIN YCIF"/>
    <property type="match status" value="1"/>
</dbReference>
<organism evidence="1 2">
    <name type="scientific">Deinococcus ficus</name>
    <dbReference type="NCBI Taxonomy" id="317577"/>
    <lineage>
        <taxon>Bacteria</taxon>
        <taxon>Thermotogati</taxon>
        <taxon>Deinococcota</taxon>
        <taxon>Deinococci</taxon>
        <taxon>Deinococcales</taxon>
        <taxon>Deinococcaceae</taxon>
        <taxon>Deinococcus</taxon>
    </lineage>
</organism>
<name>A0A221SWA8_9DEIO</name>
<dbReference type="InterPro" id="IPR047114">
    <property type="entry name" value="YciF"/>
</dbReference>
<dbReference type="CDD" id="cd07909">
    <property type="entry name" value="YciF"/>
    <property type="match status" value="1"/>
</dbReference>
<dbReference type="RefSeq" id="WP_081425659.1">
    <property type="nucleotide sequence ID" value="NZ_CP021081.1"/>
</dbReference>
<dbReference type="Proteomes" id="UP000259030">
    <property type="component" value="Chromosome"/>
</dbReference>
<dbReference type="InterPro" id="IPR009078">
    <property type="entry name" value="Ferritin-like_SF"/>
</dbReference>